<accession>A0A7S3M2N0</accession>
<evidence type="ECO:0000313" key="1">
    <source>
        <dbReference type="EMBL" id="CAE0279445.1"/>
    </source>
</evidence>
<sequence length="179" mass="20337">MQHFVISLAEACLKSLKGPARQFDYDQGFLQKVFNKQMVDAKLTLGPTSKFSDPVTYRLNTRNLTNTVGECYDCHYGTLPWPSSTVVPASPHNVLKIGVFPLTRFTSFCWAAPGFNESVIESAHALRRHNTTDWGWGALPNNQSRVLYTHANCVDVGAKGYDRFQKKRKWFRSVKSWFA</sequence>
<protein>
    <submittedName>
        <fullName evidence="1">Uncharacterized protein</fullName>
    </submittedName>
</protein>
<dbReference type="AlphaFoldDB" id="A0A7S3M2N0"/>
<dbReference type="EMBL" id="HBIC01016406">
    <property type="protein sequence ID" value="CAE0279445.1"/>
    <property type="molecule type" value="Transcribed_RNA"/>
</dbReference>
<reference evidence="1" key="1">
    <citation type="submission" date="2021-01" db="EMBL/GenBank/DDBJ databases">
        <authorList>
            <person name="Corre E."/>
            <person name="Pelletier E."/>
            <person name="Niang G."/>
            <person name="Scheremetjew M."/>
            <person name="Finn R."/>
            <person name="Kale V."/>
            <person name="Holt S."/>
            <person name="Cochrane G."/>
            <person name="Meng A."/>
            <person name="Brown T."/>
            <person name="Cohen L."/>
        </authorList>
    </citation>
    <scope>NUCLEOTIDE SEQUENCE</scope>
    <source>
        <strain evidence="1">CCAP 955/1</strain>
    </source>
</reference>
<gene>
    <name evidence="1" type="ORF">SELO1098_LOCUS8278</name>
</gene>
<proteinExistence type="predicted"/>
<name>A0A7S3M2N0_9STRA</name>
<organism evidence="1">
    <name type="scientific">Spumella elongata</name>
    <dbReference type="NCBI Taxonomy" id="89044"/>
    <lineage>
        <taxon>Eukaryota</taxon>
        <taxon>Sar</taxon>
        <taxon>Stramenopiles</taxon>
        <taxon>Ochrophyta</taxon>
        <taxon>Chrysophyceae</taxon>
        <taxon>Chromulinales</taxon>
        <taxon>Chromulinaceae</taxon>
        <taxon>Spumella</taxon>
    </lineage>
</organism>